<proteinExistence type="predicted"/>
<organism evidence="3 4">
    <name type="scientific">Christiangramia sabulilitoris</name>
    <dbReference type="NCBI Taxonomy" id="2583991"/>
    <lineage>
        <taxon>Bacteria</taxon>
        <taxon>Pseudomonadati</taxon>
        <taxon>Bacteroidota</taxon>
        <taxon>Flavobacteriia</taxon>
        <taxon>Flavobacteriales</taxon>
        <taxon>Flavobacteriaceae</taxon>
        <taxon>Christiangramia</taxon>
    </lineage>
</organism>
<protein>
    <submittedName>
        <fullName evidence="3">YtxH domain-containing protein</fullName>
    </submittedName>
</protein>
<accession>A0A550I6U5</accession>
<reference evidence="3 4" key="1">
    <citation type="submission" date="2019-06" db="EMBL/GenBank/DDBJ databases">
        <title>Gramella sabulilitoris sp. nov., isolated from a marine sand.</title>
        <authorList>
            <person name="Yoon J.-H."/>
        </authorList>
    </citation>
    <scope>NUCLEOTIDE SEQUENCE [LARGE SCALE GENOMIC DNA]</scope>
    <source>
        <strain evidence="3 4">HSMS-1</strain>
    </source>
</reference>
<feature type="region of interest" description="Disordered" evidence="1">
    <location>
        <begin position="81"/>
        <end position="107"/>
    </location>
</feature>
<keyword evidence="2" id="KW-0472">Membrane</keyword>
<dbReference type="Proteomes" id="UP000315131">
    <property type="component" value="Unassembled WGS sequence"/>
</dbReference>
<dbReference type="EMBL" id="VHSF01000001">
    <property type="protein sequence ID" value="TRO66697.1"/>
    <property type="molecule type" value="Genomic_DNA"/>
</dbReference>
<evidence type="ECO:0000256" key="2">
    <source>
        <dbReference type="SAM" id="Phobius"/>
    </source>
</evidence>
<evidence type="ECO:0000313" key="4">
    <source>
        <dbReference type="Proteomes" id="UP000315131"/>
    </source>
</evidence>
<gene>
    <name evidence="3" type="ORF">FGM01_02070</name>
</gene>
<dbReference type="PANTHER" id="PTHR35792">
    <property type="entry name" value="GENERAL STRESS PROTEIN"/>
    <property type="match status" value="1"/>
</dbReference>
<dbReference type="PANTHER" id="PTHR35792:SF1">
    <property type="entry name" value="SLL0268 PROTEIN"/>
    <property type="match status" value="1"/>
</dbReference>
<dbReference type="AlphaFoldDB" id="A0A550I6U5"/>
<feature type="transmembrane region" description="Helical" evidence="2">
    <location>
        <begin position="18"/>
        <end position="37"/>
    </location>
</feature>
<keyword evidence="2" id="KW-1133">Transmembrane helix</keyword>
<dbReference type="Pfam" id="PF12732">
    <property type="entry name" value="YtxH"/>
    <property type="match status" value="1"/>
</dbReference>
<dbReference type="InterPro" id="IPR024623">
    <property type="entry name" value="YtxH"/>
</dbReference>
<dbReference type="OrthoDB" id="676025at2"/>
<evidence type="ECO:0000256" key="1">
    <source>
        <dbReference type="SAM" id="MobiDB-lite"/>
    </source>
</evidence>
<dbReference type="InterPro" id="IPR052928">
    <property type="entry name" value="Desiccation-related_membrane"/>
</dbReference>
<keyword evidence="2" id="KW-0812">Transmembrane</keyword>
<name>A0A550I6U5_9FLAO</name>
<keyword evidence="4" id="KW-1185">Reference proteome</keyword>
<sequence length="107" mass="11606">MNLNRTNLKPNSMKSGNLLAGLVSGVAAGAVLGLLFAPKKGRDTRKAITEKGDEYIKGANRSIHDFTDSINHKVEALKARTKANLSDSKSKEKINQAKAEMHEMRAS</sequence>
<feature type="compositionally biased region" description="Basic and acidic residues" evidence="1">
    <location>
        <begin position="88"/>
        <end position="107"/>
    </location>
</feature>
<comment type="caution">
    <text evidence="3">The sequence shown here is derived from an EMBL/GenBank/DDBJ whole genome shotgun (WGS) entry which is preliminary data.</text>
</comment>
<evidence type="ECO:0000313" key="3">
    <source>
        <dbReference type="EMBL" id="TRO66697.1"/>
    </source>
</evidence>